<dbReference type="RefSeq" id="WP_248655207.1">
    <property type="nucleotide sequence ID" value="NZ_CP096658.1"/>
</dbReference>
<dbReference type="KEGG" id="haxz:M0R88_01535"/>
<dbReference type="Proteomes" id="UP000830434">
    <property type="component" value="Chromosome"/>
</dbReference>
<sequence length="48" mass="5516">MRVCDICEQQKPEGTRLVSRTGGDVWVCHGCMMRAVTNKADELTYRDR</sequence>
<reference evidence="1" key="1">
    <citation type="submission" date="2022-04" db="EMBL/GenBank/DDBJ databases">
        <title>Diverse halophilic archaea isolated from saline environments.</title>
        <authorList>
            <person name="Cui H.-L."/>
        </authorList>
    </citation>
    <scope>NUCLEOTIDE SEQUENCE</scope>
    <source>
        <strain evidence="1">XZYJT40</strain>
    </source>
</reference>
<dbReference type="AlphaFoldDB" id="A0A8U0IL87"/>
<accession>A0A8U0IL87</accession>
<evidence type="ECO:0000313" key="2">
    <source>
        <dbReference type="Proteomes" id="UP000830434"/>
    </source>
</evidence>
<keyword evidence="2" id="KW-1185">Reference proteome</keyword>
<gene>
    <name evidence="1" type="ORF">M0R88_01535</name>
</gene>
<name>A0A8U0IL87_9EURY</name>
<dbReference type="GeneID" id="72188496"/>
<proteinExistence type="predicted"/>
<protein>
    <submittedName>
        <fullName evidence="1">Uncharacterized protein</fullName>
    </submittedName>
</protein>
<evidence type="ECO:0000313" key="1">
    <source>
        <dbReference type="EMBL" id="UPW00799.1"/>
    </source>
</evidence>
<dbReference type="EMBL" id="CP096658">
    <property type="protein sequence ID" value="UPW00799.1"/>
    <property type="molecule type" value="Genomic_DNA"/>
</dbReference>
<organism evidence="1 2">
    <name type="scientific">Halorussus gelatinilyticus</name>
    <dbReference type="NCBI Taxonomy" id="2937524"/>
    <lineage>
        <taxon>Archaea</taxon>
        <taxon>Methanobacteriati</taxon>
        <taxon>Methanobacteriota</taxon>
        <taxon>Stenosarchaea group</taxon>
        <taxon>Halobacteria</taxon>
        <taxon>Halobacteriales</taxon>
        <taxon>Haladaptataceae</taxon>
        <taxon>Halorussus</taxon>
    </lineage>
</organism>